<organism evidence="1 2">
    <name type="scientific">Lepraria finkii</name>
    <dbReference type="NCBI Taxonomy" id="1340010"/>
    <lineage>
        <taxon>Eukaryota</taxon>
        <taxon>Fungi</taxon>
        <taxon>Dikarya</taxon>
        <taxon>Ascomycota</taxon>
        <taxon>Pezizomycotina</taxon>
        <taxon>Lecanoromycetes</taxon>
        <taxon>OSLEUM clade</taxon>
        <taxon>Lecanoromycetidae</taxon>
        <taxon>Lecanorales</taxon>
        <taxon>Lecanorineae</taxon>
        <taxon>Stereocaulaceae</taxon>
        <taxon>Lepraria</taxon>
    </lineage>
</organism>
<dbReference type="EMBL" id="JBHFEH010000033">
    <property type="protein sequence ID" value="KAL2051652.1"/>
    <property type="molecule type" value="Genomic_DNA"/>
</dbReference>
<evidence type="ECO:0000313" key="1">
    <source>
        <dbReference type="EMBL" id="KAL2051652.1"/>
    </source>
</evidence>
<evidence type="ECO:0000313" key="2">
    <source>
        <dbReference type="Proteomes" id="UP001590951"/>
    </source>
</evidence>
<keyword evidence="2" id="KW-1185">Reference proteome</keyword>
<gene>
    <name evidence="1" type="ORF">ABVK25_008066</name>
</gene>
<sequence length="213" mass="24292">MNSSTTLQPQYGDKVLLHASIDFATRIWLTVAVGTLPESLAPGNNVTWNDGKLSETIRSLWPEPQLSDSIKLPKSFNAASLEKIVGKRIEWTSNLVDHLRLEQDDTTVLLYHQALFLELHIESKWLVLLFLKVVNFDEVRSSILQHDLIEETGRTLGLLIPFGDKKNKAWFQRKQRELGLDPKVGTYGPLNAAGRQRELQVLERPYHHTKANF</sequence>
<protein>
    <submittedName>
        <fullName evidence="1">Uncharacterized protein</fullName>
    </submittedName>
</protein>
<accession>A0ABR4B181</accession>
<name>A0ABR4B181_9LECA</name>
<reference evidence="1 2" key="1">
    <citation type="submission" date="2024-09" db="EMBL/GenBank/DDBJ databases">
        <title>Rethinking Asexuality: The Enigmatic Case of Functional Sexual Genes in Lepraria (Stereocaulaceae).</title>
        <authorList>
            <person name="Doellman M."/>
            <person name="Sun Y."/>
            <person name="Barcenas-Pena A."/>
            <person name="Lumbsch H.T."/>
            <person name="Grewe F."/>
        </authorList>
    </citation>
    <scope>NUCLEOTIDE SEQUENCE [LARGE SCALE GENOMIC DNA]</scope>
    <source>
        <strain evidence="1 2">Grewe 0041</strain>
    </source>
</reference>
<dbReference type="Proteomes" id="UP001590951">
    <property type="component" value="Unassembled WGS sequence"/>
</dbReference>
<proteinExistence type="predicted"/>
<comment type="caution">
    <text evidence="1">The sequence shown here is derived from an EMBL/GenBank/DDBJ whole genome shotgun (WGS) entry which is preliminary data.</text>
</comment>